<gene>
    <name evidence="3" type="ORF">B0A52_02683</name>
</gene>
<accession>A0A438NDC3</accession>
<evidence type="ECO:0000256" key="1">
    <source>
        <dbReference type="SAM" id="MobiDB-lite"/>
    </source>
</evidence>
<dbReference type="InterPro" id="IPR015943">
    <property type="entry name" value="WD40/YVTN_repeat-like_dom_sf"/>
</dbReference>
<feature type="region of interest" description="Disordered" evidence="1">
    <location>
        <begin position="1274"/>
        <end position="1323"/>
    </location>
</feature>
<feature type="domain" description="RAVE complex protein Rav1 C-terminal" evidence="2">
    <location>
        <begin position="608"/>
        <end position="1239"/>
    </location>
</feature>
<dbReference type="GO" id="GO:0043291">
    <property type="term" value="C:RAVE complex"/>
    <property type="evidence" value="ECO:0007669"/>
    <property type="project" value="TreeGrafter"/>
</dbReference>
<dbReference type="Proteomes" id="UP000288859">
    <property type="component" value="Unassembled WGS sequence"/>
</dbReference>
<name>A0A438NDC3_EXOME</name>
<dbReference type="InterPro" id="IPR001680">
    <property type="entry name" value="WD40_rpt"/>
</dbReference>
<dbReference type="OrthoDB" id="342131at2759"/>
<dbReference type="InterPro" id="IPR022033">
    <property type="entry name" value="Rav1p_C"/>
</dbReference>
<dbReference type="Pfam" id="PF00400">
    <property type="entry name" value="WD40"/>
    <property type="match status" value="1"/>
</dbReference>
<dbReference type="InterPro" id="IPR052208">
    <property type="entry name" value="DmX-like/RAVE_component"/>
</dbReference>
<proteinExistence type="predicted"/>
<dbReference type="SMART" id="SM00320">
    <property type="entry name" value="WD40"/>
    <property type="match status" value="4"/>
</dbReference>
<dbReference type="Gene3D" id="2.130.10.10">
    <property type="entry name" value="YVTN repeat-like/Quinoprotein amine dehydrogenase"/>
    <property type="match status" value="2"/>
</dbReference>
<dbReference type="PANTHER" id="PTHR13950">
    <property type="entry name" value="RABCONNECTIN-RELATED"/>
    <property type="match status" value="1"/>
</dbReference>
<reference evidence="3 4" key="1">
    <citation type="submission" date="2017-03" db="EMBL/GenBank/DDBJ databases">
        <title>Genomes of endolithic fungi from Antarctica.</title>
        <authorList>
            <person name="Coleine C."/>
            <person name="Masonjones S."/>
            <person name="Stajich J.E."/>
        </authorList>
    </citation>
    <scope>NUCLEOTIDE SEQUENCE [LARGE SCALE GENOMIC DNA]</scope>
    <source>
        <strain evidence="3 4">CCFEE 6314</strain>
    </source>
</reference>
<sequence length="1323" mass="147849">MRAILPGRPQSKRQALSTAHWDGLRLVTYISGNAAVILTGPQTILQTIYVDSVEDLVAVTIDESSGRIALCGEDNVYIYKPLGREDGVLRWVQVQELDNPPSLKLTSLSWGSNEELLLGGSRLVLWYLPLNGRPIITWNQVLAYPTAIAYISPDSGLIASVGSHDRLVKIWRRLSFEADGTRFDVSYLPHPTAVTNLHWRKPWHVEQNLDNLLYTFCADNHIRVWTPFDPHALDVLQQVGTINMNASIQPRRLSVGSVSRKRYAFIIDSRDFSKATEGAVQGSNPRSADHALEHLIEIANRSPEVCVVLDGIGHMSVWGLEHAGYKNRIPPSVFHISHVDGMDIRIPQLSDPLDDYVQFCIFAGGVTPSSLSLLLHSYAGDVDWYDGQITHLFDTANRSSRAHLICSLAGHSAPIKRLVRNVRGTVLLSVTDEDHASLWQHEGKQSSAPLLRRSSFRAGSGARDAIVMSRGRYAVILNSHGLELWDVRDAKGKQLGSLALSGNLPDRITQSRIASDRALTSRVVIGYFPDGSVEAWEFLLPADDGRRSRLSNGFPEIIRSLGEVKLRVYNKYNSLVSICDNMNSTDRPGESQIANSLAFTAAVAKEGMVELIKSHEEVDSSKPRLEAGSLLETNVLSPSALSVNGQGKVVVINEDGTSLTIWDANTGIWEYEHDLDGTDTIKTFAWAVSPQGHVLLAVCYDYHIVVLGQIRYTYPAHRYAWVDLRHIRIRHHTNHSIGDVCWLKSGDLVVGSGIQLFVFEGFARSHHNEESEPIKSLPPSLESGSAFTVLSTLNSILPVYHPTYLSLLTSIGRFKSVKDIIHRLHKDMKFFAEGDALPSFLDFELSSFASDGHQRTINSTAHHGLNGDTNGDIDGDLIADISTKLTENLDKHTIRELDLSDKSKLCHSITTFGELERHANSVDSNGQQFLQALYSSESKDVPWSAIALASRSTSQEILINLVTTHHGGKLTWDAARSSGLFCWASDLETLRTQMENVARTEYTKHEDRNPVDCSLYYLALGKKNVLLGLWRMAVGVAEKPNTLKLLSNDFEEPRWRATALKNAYALISKRRFHYAAAFFLLGGDLWGAVNVCVHQIQDLHLAVAIARVYDDQPGTPTLERLIKQVFLPRAITNQQGRWMATWAYSLLGEPALAMQAIVHPLHTAIGKALCDMDETDPIESLNYAANDPVLTVLYLEIRTQFVKQNRWRGIICQKDEWDFVMRCVRQYLRMGCDAMALALVRDWMFVDQSKEIAFSEDNMPPKEPGIQRRKTFMDLEKQADEEDEQVQKAVREETFQQQQPVKKPPPTQFQEPSADSLLDSFGF</sequence>
<dbReference type="GO" id="GO:0007035">
    <property type="term" value="P:vacuolar acidification"/>
    <property type="evidence" value="ECO:0007669"/>
    <property type="project" value="TreeGrafter"/>
</dbReference>
<feature type="compositionally biased region" description="Basic and acidic residues" evidence="1">
    <location>
        <begin position="1285"/>
        <end position="1294"/>
    </location>
</feature>
<protein>
    <recommendedName>
        <fullName evidence="2">RAVE complex protein Rav1 C-terminal domain-containing protein</fullName>
    </recommendedName>
</protein>
<evidence type="ECO:0000259" key="2">
    <source>
        <dbReference type="Pfam" id="PF12234"/>
    </source>
</evidence>
<dbReference type="InterPro" id="IPR036322">
    <property type="entry name" value="WD40_repeat_dom_sf"/>
</dbReference>
<evidence type="ECO:0000313" key="4">
    <source>
        <dbReference type="Proteomes" id="UP000288859"/>
    </source>
</evidence>
<comment type="caution">
    <text evidence="3">The sequence shown here is derived from an EMBL/GenBank/DDBJ whole genome shotgun (WGS) entry which is preliminary data.</text>
</comment>
<organism evidence="3 4">
    <name type="scientific">Exophiala mesophila</name>
    <name type="common">Black yeast-like fungus</name>
    <dbReference type="NCBI Taxonomy" id="212818"/>
    <lineage>
        <taxon>Eukaryota</taxon>
        <taxon>Fungi</taxon>
        <taxon>Dikarya</taxon>
        <taxon>Ascomycota</taxon>
        <taxon>Pezizomycotina</taxon>
        <taxon>Eurotiomycetes</taxon>
        <taxon>Chaetothyriomycetidae</taxon>
        <taxon>Chaetothyriales</taxon>
        <taxon>Herpotrichiellaceae</taxon>
        <taxon>Exophiala</taxon>
    </lineage>
</organism>
<dbReference type="Pfam" id="PF12234">
    <property type="entry name" value="Rav1p_C"/>
    <property type="match status" value="1"/>
</dbReference>
<dbReference type="SUPFAM" id="SSF50978">
    <property type="entry name" value="WD40 repeat-like"/>
    <property type="match status" value="2"/>
</dbReference>
<dbReference type="VEuPathDB" id="FungiDB:PV10_02525"/>
<evidence type="ECO:0000313" key="3">
    <source>
        <dbReference type="EMBL" id="RVX73793.1"/>
    </source>
</evidence>
<dbReference type="EMBL" id="NAJM01000006">
    <property type="protein sequence ID" value="RVX73793.1"/>
    <property type="molecule type" value="Genomic_DNA"/>
</dbReference>
<dbReference type="PANTHER" id="PTHR13950:SF9">
    <property type="entry name" value="RABCONNECTIN-3A"/>
    <property type="match status" value="1"/>
</dbReference>